<name>A0A9K3PPN8_9STRA</name>
<comment type="caution">
    <text evidence="2">The sequence shown here is derived from an EMBL/GenBank/DDBJ whole genome shotgun (WGS) entry which is preliminary data.</text>
</comment>
<reference evidence="2" key="1">
    <citation type="journal article" date="2021" name="Sci. Rep.">
        <title>Diploid genomic architecture of Nitzschia inconspicua, an elite biomass production diatom.</title>
        <authorList>
            <person name="Oliver A."/>
            <person name="Podell S."/>
            <person name="Pinowska A."/>
            <person name="Traller J.C."/>
            <person name="Smith S.R."/>
            <person name="McClure R."/>
            <person name="Beliaev A."/>
            <person name="Bohutskyi P."/>
            <person name="Hill E.A."/>
            <person name="Rabines A."/>
            <person name="Zheng H."/>
            <person name="Allen L.Z."/>
            <person name="Kuo A."/>
            <person name="Grigoriev I.V."/>
            <person name="Allen A.E."/>
            <person name="Hazlebeck D."/>
            <person name="Allen E.E."/>
        </authorList>
    </citation>
    <scope>NUCLEOTIDE SEQUENCE</scope>
    <source>
        <strain evidence="2">Hildebrandi</strain>
    </source>
</reference>
<dbReference type="EMBL" id="JAGRRH010000016">
    <property type="protein sequence ID" value="KAG7355047.1"/>
    <property type="molecule type" value="Genomic_DNA"/>
</dbReference>
<organism evidence="2 3">
    <name type="scientific">Nitzschia inconspicua</name>
    <dbReference type="NCBI Taxonomy" id="303405"/>
    <lineage>
        <taxon>Eukaryota</taxon>
        <taxon>Sar</taxon>
        <taxon>Stramenopiles</taxon>
        <taxon>Ochrophyta</taxon>
        <taxon>Bacillariophyta</taxon>
        <taxon>Bacillariophyceae</taxon>
        <taxon>Bacillariophycidae</taxon>
        <taxon>Bacillariales</taxon>
        <taxon>Bacillariaceae</taxon>
        <taxon>Nitzschia</taxon>
    </lineage>
</organism>
<reference evidence="2" key="2">
    <citation type="submission" date="2021-04" db="EMBL/GenBank/DDBJ databases">
        <authorList>
            <person name="Podell S."/>
        </authorList>
    </citation>
    <scope>NUCLEOTIDE SEQUENCE</scope>
    <source>
        <strain evidence="2">Hildebrandi</strain>
    </source>
</reference>
<dbReference type="AlphaFoldDB" id="A0A9K3PPN8"/>
<evidence type="ECO:0000256" key="1">
    <source>
        <dbReference type="SAM" id="MobiDB-lite"/>
    </source>
</evidence>
<accession>A0A9K3PPN8</accession>
<evidence type="ECO:0000313" key="3">
    <source>
        <dbReference type="Proteomes" id="UP000693970"/>
    </source>
</evidence>
<gene>
    <name evidence="2" type="ORF">IV203_004403</name>
</gene>
<feature type="region of interest" description="Disordered" evidence="1">
    <location>
        <begin position="237"/>
        <end position="270"/>
    </location>
</feature>
<keyword evidence="3" id="KW-1185">Reference proteome</keyword>
<feature type="compositionally biased region" description="Polar residues" evidence="1">
    <location>
        <begin position="184"/>
        <end position="202"/>
    </location>
</feature>
<sequence length="270" mass="30665">MFKEMKYASRREEHRQEQLMRPNRRKERQEFQASPPPKNSSLISTMTTMSEESITDFSSSSHDFPYNSLQELSLLDDCTSTGFHRDGITRSMVCVSPPTNRKSRLEMLRSTKNRPVSMRNLFVTECSETPESRHPKKDSKSKSMRNIFAKDSPISHGRHLEKTSSNTRAASLRNIFGKNKSNHRPSQIESNSALSPISPSPKSSREKVYGNPKAVACPSGRPRLSCMHSRRRDCAVFAMDSPETPRSQRSVKLQSPSAKSTPKLEQFGRN</sequence>
<dbReference type="Proteomes" id="UP000693970">
    <property type="component" value="Unassembled WGS sequence"/>
</dbReference>
<feature type="compositionally biased region" description="Polar residues" evidence="1">
    <location>
        <begin position="244"/>
        <end position="260"/>
    </location>
</feature>
<feature type="compositionally biased region" description="Basic and acidic residues" evidence="1">
    <location>
        <begin position="130"/>
        <end position="141"/>
    </location>
</feature>
<feature type="compositionally biased region" description="Basic and acidic residues" evidence="1">
    <location>
        <begin position="1"/>
        <end position="18"/>
    </location>
</feature>
<evidence type="ECO:0000313" key="2">
    <source>
        <dbReference type="EMBL" id="KAG7355047.1"/>
    </source>
</evidence>
<feature type="region of interest" description="Disordered" evidence="1">
    <location>
        <begin position="125"/>
        <end position="225"/>
    </location>
</feature>
<proteinExistence type="predicted"/>
<protein>
    <submittedName>
        <fullName evidence="2">Uncharacterized protein</fullName>
    </submittedName>
</protein>
<feature type="region of interest" description="Disordered" evidence="1">
    <location>
        <begin position="1"/>
        <end position="43"/>
    </location>
</feature>